<name>A0A0A1STI3_9HYPO</name>
<dbReference type="Proteomes" id="UP000039046">
    <property type="component" value="Unassembled WGS sequence"/>
</dbReference>
<feature type="compositionally biased region" description="Pro residues" evidence="1">
    <location>
        <begin position="389"/>
        <end position="399"/>
    </location>
</feature>
<accession>A0A0A1STI3</accession>
<evidence type="ECO:0000256" key="1">
    <source>
        <dbReference type="SAM" id="MobiDB-lite"/>
    </source>
</evidence>
<evidence type="ECO:0000313" key="3">
    <source>
        <dbReference type="EMBL" id="CEJ81481.1"/>
    </source>
</evidence>
<proteinExistence type="predicted"/>
<keyword evidence="4" id="KW-1185">Reference proteome</keyword>
<evidence type="ECO:0000256" key="2">
    <source>
        <dbReference type="SAM" id="SignalP"/>
    </source>
</evidence>
<evidence type="ECO:0000313" key="4">
    <source>
        <dbReference type="Proteomes" id="UP000039046"/>
    </source>
</evidence>
<feature type="compositionally biased region" description="Low complexity" evidence="1">
    <location>
        <begin position="338"/>
        <end position="388"/>
    </location>
</feature>
<protein>
    <submittedName>
        <fullName evidence="3">Uncharacterized protein</fullName>
    </submittedName>
</protein>
<reference evidence="3 4" key="1">
    <citation type="journal article" date="2015" name="Genome Announc.">
        <title>Draft Genome Sequence and Gene Annotation of the Entomopathogenic Fungus Verticillium hemipterigenum.</title>
        <authorList>
            <person name="Horn F."/>
            <person name="Habel A."/>
            <person name="Scharf D.H."/>
            <person name="Dworschak J."/>
            <person name="Brakhage A.A."/>
            <person name="Guthke R."/>
            <person name="Hertweck C."/>
            <person name="Linde J."/>
        </authorList>
    </citation>
    <scope>NUCLEOTIDE SEQUENCE [LARGE SCALE GENOMIC DNA]</scope>
</reference>
<sequence length="416" mass="43075">MIPQLPFVALLCLQVVAGEILTIRLDNGMVLQENMDDEGSTWFGRVPINRATFHYTVDDCERLAQDVYAGLRRALDSNINDKNSPNAIRMFGKFGKPKEQLWLTFETDSEHGLATIADTGVRRSEGYPVGSVVGSAKAVRQGNIIPDEAKPRDACKVDDVLTGFADGKNSRACQAVATSLGVQFKDGLPARPPHRNPIGNDVISDNDLANCFQEKRSDSGSARKECALVKPSSAAPSKPATASKASSIPANPALSTSKVALQPSSASLQPSVSIPSRPKAASSVPPKAASSKAALPSSSAVKIVPSKQAPTKAVSTNAALPALSSKVAPPSKAVSKRVPASQAAPAKPVSPAAPAKPVTPAAPPVKSVPTSFKTSVKPSSAVKVSPTKIPAPKPAPAPTAPKSKPAPAKPPKKGGK</sequence>
<feature type="region of interest" description="Disordered" evidence="1">
    <location>
        <begin position="267"/>
        <end position="416"/>
    </location>
</feature>
<dbReference type="HOGENOM" id="CLU_660875_0_0_1"/>
<feature type="compositionally biased region" description="Low complexity" evidence="1">
    <location>
        <begin position="278"/>
        <end position="302"/>
    </location>
</feature>
<dbReference type="AlphaFoldDB" id="A0A0A1STI3"/>
<feature type="compositionally biased region" description="Low complexity" evidence="1">
    <location>
        <begin position="230"/>
        <end position="250"/>
    </location>
</feature>
<feature type="signal peptide" evidence="2">
    <location>
        <begin position="1"/>
        <end position="18"/>
    </location>
</feature>
<feature type="chain" id="PRO_5001978661" evidence="2">
    <location>
        <begin position="19"/>
        <end position="416"/>
    </location>
</feature>
<keyword evidence="2" id="KW-0732">Signal</keyword>
<organism evidence="3 4">
    <name type="scientific">[Torrubiella] hemipterigena</name>
    <dbReference type="NCBI Taxonomy" id="1531966"/>
    <lineage>
        <taxon>Eukaryota</taxon>
        <taxon>Fungi</taxon>
        <taxon>Dikarya</taxon>
        <taxon>Ascomycota</taxon>
        <taxon>Pezizomycotina</taxon>
        <taxon>Sordariomycetes</taxon>
        <taxon>Hypocreomycetidae</taxon>
        <taxon>Hypocreales</taxon>
        <taxon>Clavicipitaceae</taxon>
        <taxon>Clavicipitaceae incertae sedis</taxon>
        <taxon>'Torrubiella' clade</taxon>
    </lineage>
</organism>
<feature type="region of interest" description="Disordered" evidence="1">
    <location>
        <begin position="220"/>
        <end position="250"/>
    </location>
</feature>
<gene>
    <name evidence="3" type="ORF">VHEMI01603</name>
</gene>
<feature type="region of interest" description="Disordered" evidence="1">
    <location>
        <begin position="186"/>
        <end position="205"/>
    </location>
</feature>
<dbReference type="EMBL" id="CDHN01000001">
    <property type="protein sequence ID" value="CEJ81481.1"/>
    <property type="molecule type" value="Genomic_DNA"/>
</dbReference>